<evidence type="ECO:0000313" key="3">
    <source>
        <dbReference type="EMBL" id="MFN2102927.1"/>
    </source>
</evidence>
<evidence type="ECO:0000256" key="1">
    <source>
        <dbReference type="ARBA" id="ARBA00038283"/>
    </source>
</evidence>
<dbReference type="Gene3D" id="1.10.10.10">
    <property type="entry name" value="Winged helix-like DNA-binding domain superfamily/Winged helix DNA-binding domain"/>
    <property type="match status" value="2"/>
</dbReference>
<feature type="domain" description="Initiator Rep protein WH1" evidence="2">
    <location>
        <begin position="24"/>
        <end position="166"/>
    </location>
</feature>
<dbReference type="Pfam" id="PF21205">
    <property type="entry name" value="Rep3_C"/>
    <property type="match status" value="1"/>
</dbReference>
<dbReference type="EMBL" id="JBDLBQ010000007">
    <property type="protein sequence ID" value="MFN2102927.1"/>
    <property type="molecule type" value="Genomic_DNA"/>
</dbReference>
<evidence type="ECO:0000313" key="4">
    <source>
        <dbReference type="Proteomes" id="UP001634413"/>
    </source>
</evidence>
<comment type="caution">
    <text evidence="3">The sequence shown here is derived from an EMBL/GenBank/DDBJ whole genome shotgun (WGS) entry which is preliminary data.</text>
</comment>
<dbReference type="RefSeq" id="WP_412702064.1">
    <property type="nucleotide sequence ID" value="NZ_JBDLBQ010000007.1"/>
</dbReference>
<sequence length="292" mass="35499">MANEPIIWEHRNLIEKFEYKRSVNFNNRFNTVPLRNFNATELNILMYLCSKLKRQRDKIIDISFEDIKTLTKYGSKDKERFIEDLQSTNRKLLDCKFSYETEDDLIDLVLFTTFKISKSQGKLTVRVNDDFLFLLNDFTEQFTRFELNEFVDLKSSYTKECYRRLKQFSDTGHWYVSIDRFRYELDIPDSYRMYDIDRRVLKPINEELSELFDYFKIIKKKKGNKVIGLQFDFTRENREKKSKLDADEIIESYFDMQEELETHPSGNFYLEHKDEIEENRKKFLKLLEDKSE</sequence>
<comment type="similarity">
    <text evidence="1">Belongs to the initiator RepB protein family.</text>
</comment>
<dbReference type="Proteomes" id="UP001634413">
    <property type="component" value="Unassembled WGS sequence"/>
</dbReference>
<dbReference type="SUPFAM" id="SSF46785">
    <property type="entry name" value="Winged helix' DNA-binding domain"/>
    <property type="match status" value="2"/>
</dbReference>
<gene>
    <name evidence="3" type="ORF">ABDJ34_08430</name>
</gene>
<name>A0ABW9KFH3_9FIRM</name>
<accession>A0ABW9KFH3</accession>
<dbReference type="InterPro" id="IPR000525">
    <property type="entry name" value="Initiator_Rep_WH1"/>
</dbReference>
<proteinExistence type="inferred from homology"/>
<keyword evidence="4" id="KW-1185">Reference proteome</keyword>
<evidence type="ECO:0000259" key="2">
    <source>
        <dbReference type="Pfam" id="PF01051"/>
    </source>
</evidence>
<organism evidence="3 4">
    <name type="scientific">Finegoldia dalianensis</name>
    <dbReference type="NCBI Taxonomy" id="3145239"/>
    <lineage>
        <taxon>Bacteria</taxon>
        <taxon>Bacillati</taxon>
        <taxon>Bacillota</taxon>
        <taxon>Tissierellia</taxon>
        <taxon>Tissierellales</taxon>
        <taxon>Peptoniphilaceae</taxon>
        <taxon>Finegoldia</taxon>
    </lineage>
</organism>
<reference evidence="3 4" key="1">
    <citation type="journal article" date="2024" name="Anaerobe">
        <title>The identification of Finegoldia dalianensis sp. nov., isolated from the pus of a patient with skin abscess and genomic analysis of the strains belonging to Finegoldia genus.</title>
        <authorList>
            <person name="Li Y."/>
            <person name="Wang Y."/>
            <person name="Xiao D."/>
            <person name="Wang J."/>
            <person name="Jin D."/>
        </authorList>
    </citation>
    <scope>NUCLEOTIDE SEQUENCE [LARGE SCALE GENOMIC DNA]</scope>
    <source>
        <strain evidence="3 4">LY240594</strain>
    </source>
</reference>
<protein>
    <submittedName>
        <fullName evidence="3">Replication initiation protein</fullName>
    </submittedName>
</protein>
<dbReference type="InterPro" id="IPR036388">
    <property type="entry name" value="WH-like_DNA-bd_sf"/>
</dbReference>
<dbReference type="Pfam" id="PF01051">
    <property type="entry name" value="Rep3_N"/>
    <property type="match status" value="1"/>
</dbReference>
<dbReference type="InterPro" id="IPR036390">
    <property type="entry name" value="WH_DNA-bd_sf"/>
</dbReference>